<feature type="domain" description="Zn(2)-C6 fungal-type" evidence="3">
    <location>
        <begin position="58"/>
        <end position="88"/>
    </location>
</feature>
<accession>A0AB34G1I3</accession>
<dbReference type="EMBL" id="JAQHRD010000001">
    <property type="protein sequence ID" value="KAJ6445274.1"/>
    <property type="molecule type" value="Genomic_DNA"/>
</dbReference>
<reference evidence="4" key="1">
    <citation type="submission" date="2023-01" db="EMBL/GenBank/DDBJ databases">
        <title>The growth and conidiation of Purpureocillium lavendulum are regulated by nitrogen source and histone H3K14 acetylation.</title>
        <authorList>
            <person name="Tang P."/>
            <person name="Han J."/>
            <person name="Zhang C."/>
            <person name="Tang P."/>
            <person name="Qi F."/>
            <person name="Zhang K."/>
            <person name="Liang L."/>
        </authorList>
    </citation>
    <scope>NUCLEOTIDE SEQUENCE</scope>
    <source>
        <strain evidence="4">YMF1.00683</strain>
    </source>
</reference>
<dbReference type="PANTHER" id="PTHR47785">
    <property type="entry name" value="ZN(II)2CYS6 TRANSCRIPTION FACTOR (EUROFUNG)-RELATED-RELATED"/>
    <property type="match status" value="1"/>
</dbReference>
<gene>
    <name evidence="4" type="ORF">O9K51_00033</name>
</gene>
<dbReference type="AlphaFoldDB" id="A0AB34G1I3"/>
<dbReference type="PANTHER" id="PTHR47785:SF5">
    <property type="entry name" value="ZN(II)2CYS6 TRANSCRIPTION FACTOR (EUROFUNG)"/>
    <property type="match status" value="1"/>
</dbReference>
<evidence type="ECO:0000313" key="5">
    <source>
        <dbReference type="Proteomes" id="UP001163105"/>
    </source>
</evidence>
<keyword evidence="5" id="KW-1185">Reference proteome</keyword>
<protein>
    <submittedName>
        <fullName evidence="4">Zn(2)-C6 fungal-type DNA-binding domain-containingprotein</fullName>
    </submittedName>
</protein>
<dbReference type="Pfam" id="PF00172">
    <property type="entry name" value="Zn_clus"/>
    <property type="match status" value="1"/>
</dbReference>
<keyword evidence="1" id="KW-0539">Nucleus</keyword>
<dbReference type="InterPro" id="IPR001138">
    <property type="entry name" value="Zn2Cys6_DnaBD"/>
</dbReference>
<proteinExistence type="predicted"/>
<dbReference type="CDD" id="cd12148">
    <property type="entry name" value="fungal_TF_MHR"/>
    <property type="match status" value="1"/>
</dbReference>
<feature type="region of interest" description="Disordered" evidence="2">
    <location>
        <begin position="1"/>
        <end position="52"/>
    </location>
</feature>
<feature type="region of interest" description="Disordered" evidence="2">
    <location>
        <begin position="436"/>
        <end position="464"/>
    </location>
</feature>
<dbReference type="SUPFAM" id="SSF57701">
    <property type="entry name" value="Zn2/Cys6 DNA-binding domain"/>
    <property type="match status" value="1"/>
</dbReference>
<organism evidence="4 5">
    <name type="scientific">Purpureocillium lavendulum</name>
    <dbReference type="NCBI Taxonomy" id="1247861"/>
    <lineage>
        <taxon>Eukaryota</taxon>
        <taxon>Fungi</taxon>
        <taxon>Dikarya</taxon>
        <taxon>Ascomycota</taxon>
        <taxon>Pezizomycotina</taxon>
        <taxon>Sordariomycetes</taxon>
        <taxon>Hypocreomycetidae</taxon>
        <taxon>Hypocreales</taxon>
        <taxon>Ophiocordycipitaceae</taxon>
        <taxon>Purpureocillium</taxon>
    </lineage>
</organism>
<dbReference type="PROSITE" id="PS50048">
    <property type="entry name" value="ZN2_CY6_FUNGAL_2"/>
    <property type="match status" value="1"/>
</dbReference>
<dbReference type="GO" id="GO:0008270">
    <property type="term" value="F:zinc ion binding"/>
    <property type="evidence" value="ECO:0007669"/>
    <property type="project" value="InterPro"/>
</dbReference>
<dbReference type="Gene3D" id="4.10.240.10">
    <property type="entry name" value="Zn(2)-C6 fungal-type DNA-binding domain"/>
    <property type="match status" value="1"/>
</dbReference>
<evidence type="ECO:0000256" key="2">
    <source>
        <dbReference type="SAM" id="MobiDB-lite"/>
    </source>
</evidence>
<dbReference type="InterPro" id="IPR053181">
    <property type="entry name" value="EcdB-like_regulator"/>
</dbReference>
<dbReference type="GO" id="GO:0003677">
    <property type="term" value="F:DNA binding"/>
    <property type="evidence" value="ECO:0007669"/>
    <property type="project" value="UniProtKB-KW"/>
</dbReference>
<dbReference type="InterPro" id="IPR036864">
    <property type="entry name" value="Zn2-C6_fun-type_DNA-bd_sf"/>
</dbReference>
<evidence type="ECO:0000259" key="3">
    <source>
        <dbReference type="PROSITE" id="PS50048"/>
    </source>
</evidence>
<dbReference type="Proteomes" id="UP001163105">
    <property type="component" value="Unassembled WGS sequence"/>
</dbReference>
<keyword evidence="4" id="KW-0238">DNA-binding</keyword>
<comment type="caution">
    <text evidence="4">The sequence shown here is derived from an EMBL/GenBank/DDBJ whole genome shotgun (WGS) entry which is preliminary data.</text>
</comment>
<evidence type="ECO:0000313" key="4">
    <source>
        <dbReference type="EMBL" id="KAJ6445274.1"/>
    </source>
</evidence>
<dbReference type="PROSITE" id="PS00463">
    <property type="entry name" value="ZN2_CY6_FUNGAL_1"/>
    <property type="match status" value="1"/>
</dbReference>
<sequence>MSPAQRPVNGADGPGPRKRRRHDQGGQTSSTSPSDAVAGAEGDDSDEAAGRQKRAPIACRLCRARKVKCSNERPTCAGCVRLGRECVYPELPRYTQDSPEYMSPQVTQILQEILKRLPATAPSSGVDYEVSPGQPAGIEQPVTYDTSGRSFHTQRCPSPTAGDSVVGVSPAFTSLDHMFQWPLFRVGEGPGFVPGNILAADHLQPPPQGASASAAVPLLDGEEITTLLTRFLRVVHVMNPVLDCTTLMTYGRSVAELGPQWDAKTCLVLLAAALGAIARPLSPGPESPSSLASSASHQEDTQARKKAESYYQFAKRRFGLLGRSLTACQCHFLSGTYLLYTLRPVEAWQSFFQASSMYTVYLKSRAAAQLVGNGHCFEDEVVGDDHCSDEELRCCLEQRLFWSCIKAESEICAEIELPRSGLHNIDYPYQFPSPPTPKSVDGLNDNDHAAEPSGYSSGTATSSPTGIMETQDFKELHEHSWFYYLSEISLLRLSSRVHHAFYVDPPSSWARMNLLNMINTTQDFETQLQQWQNSLPKAICCFDTRHDPSAVTRLQLATWSRSATIKLHLYRPFLYRFALGQEQDLLLKDALRQLAEKAVLLSLNPLFSLELRHRHAGTWFKCRETAARALIIVCARRIGLVESMGCGERARDMLELCLAHLRYWEAEAADVRLARSVLEAMC</sequence>
<evidence type="ECO:0000256" key="1">
    <source>
        <dbReference type="ARBA" id="ARBA00023242"/>
    </source>
</evidence>
<feature type="compositionally biased region" description="Polar residues" evidence="2">
    <location>
        <begin position="454"/>
        <end position="464"/>
    </location>
</feature>
<dbReference type="GO" id="GO:0000981">
    <property type="term" value="F:DNA-binding transcription factor activity, RNA polymerase II-specific"/>
    <property type="evidence" value="ECO:0007669"/>
    <property type="project" value="InterPro"/>
</dbReference>
<name>A0AB34G1I3_9HYPO</name>
<dbReference type="CDD" id="cd00067">
    <property type="entry name" value="GAL4"/>
    <property type="match status" value="1"/>
</dbReference>
<dbReference type="SMART" id="SM00066">
    <property type="entry name" value="GAL4"/>
    <property type="match status" value="1"/>
</dbReference>